<comment type="caution">
    <text evidence="1">The sequence shown here is derived from an EMBL/GenBank/DDBJ whole genome shotgun (WGS) entry which is preliminary data.</text>
</comment>
<protein>
    <submittedName>
        <fullName evidence="1">Uncharacterized protein</fullName>
    </submittedName>
</protein>
<gene>
    <name evidence="1" type="ORF">NDU88_007894</name>
</gene>
<dbReference type="Proteomes" id="UP001066276">
    <property type="component" value="Chromosome 8"/>
</dbReference>
<reference evidence="1" key="1">
    <citation type="journal article" date="2022" name="bioRxiv">
        <title>Sequencing and chromosome-scale assembly of the giantPleurodeles waltlgenome.</title>
        <authorList>
            <person name="Brown T."/>
            <person name="Elewa A."/>
            <person name="Iarovenko S."/>
            <person name="Subramanian E."/>
            <person name="Araus A.J."/>
            <person name="Petzold A."/>
            <person name="Susuki M."/>
            <person name="Suzuki K.-i.T."/>
            <person name="Hayashi T."/>
            <person name="Toyoda A."/>
            <person name="Oliveira C."/>
            <person name="Osipova E."/>
            <person name="Leigh N.D."/>
            <person name="Simon A."/>
            <person name="Yun M.H."/>
        </authorList>
    </citation>
    <scope>NUCLEOTIDE SEQUENCE</scope>
    <source>
        <strain evidence="1">20211129_DDA</strain>
        <tissue evidence="1">Liver</tissue>
    </source>
</reference>
<sequence>HDSAIKDSIGPHPHITYRKTQSLGDHLTRSLFSSKDNSSWLTKKSLGFWQCGHCKSCLYAQNTHTYTTFEGKICDIADRITCETEYVVYVIECGCHKKY</sequence>
<proteinExistence type="predicted"/>
<feature type="non-terminal residue" evidence="1">
    <location>
        <position position="1"/>
    </location>
</feature>
<evidence type="ECO:0000313" key="1">
    <source>
        <dbReference type="EMBL" id="KAJ1119709.1"/>
    </source>
</evidence>
<feature type="non-terminal residue" evidence="1">
    <location>
        <position position="99"/>
    </location>
</feature>
<organism evidence="1 2">
    <name type="scientific">Pleurodeles waltl</name>
    <name type="common">Iberian ribbed newt</name>
    <dbReference type="NCBI Taxonomy" id="8319"/>
    <lineage>
        <taxon>Eukaryota</taxon>
        <taxon>Metazoa</taxon>
        <taxon>Chordata</taxon>
        <taxon>Craniata</taxon>
        <taxon>Vertebrata</taxon>
        <taxon>Euteleostomi</taxon>
        <taxon>Amphibia</taxon>
        <taxon>Batrachia</taxon>
        <taxon>Caudata</taxon>
        <taxon>Salamandroidea</taxon>
        <taxon>Salamandridae</taxon>
        <taxon>Pleurodelinae</taxon>
        <taxon>Pleurodeles</taxon>
    </lineage>
</organism>
<keyword evidence="2" id="KW-1185">Reference proteome</keyword>
<dbReference type="EMBL" id="JANPWB010000012">
    <property type="protein sequence ID" value="KAJ1119709.1"/>
    <property type="molecule type" value="Genomic_DNA"/>
</dbReference>
<name>A0AAV7NXJ7_PLEWA</name>
<evidence type="ECO:0000313" key="2">
    <source>
        <dbReference type="Proteomes" id="UP001066276"/>
    </source>
</evidence>
<accession>A0AAV7NXJ7</accession>
<dbReference type="AlphaFoldDB" id="A0AAV7NXJ7"/>